<reference evidence="3" key="1">
    <citation type="journal article" date="2007" name="Plant Cell">
        <title>Dothideomycete-plant interactions illuminated by genome sequencing and EST analysis of the wheat pathogen Stagonospora nodorum.</title>
        <authorList>
            <person name="Hane J.K."/>
            <person name="Lowe R.G."/>
            <person name="Solomon P.S."/>
            <person name="Tan K.C."/>
            <person name="Schoch C.L."/>
            <person name="Spatafora J.W."/>
            <person name="Crous P.W."/>
            <person name="Kodira C."/>
            <person name="Birren B.W."/>
            <person name="Galagan J.E."/>
            <person name="Torriani S.F."/>
            <person name="McDonald B.A."/>
            <person name="Oliver R.P."/>
        </authorList>
    </citation>
    <scope>NUCLEOTIDE SEQUENCE [LARGE SCALE GENOMIC DNA]</scope>
    <source>
        <strain evidence="3">SN15 / ATCC MYA-4574 / FGSC 10173</strain>
    </source>
</reference>
<dbReference type="KEGG" id="pno:SNOG_13657"/>
<dbReference type="EMBL" id="CH445351">
    <property type="protein sequence ID" value="EAT79104.1"/>
    <property type="molecule type" value="Genomic_DNA"/>
</dbReference>
<evidence type="ECO:0000313" key="3">
    <source>
        <dbReference type="Proteomes" id="UP000001055"/>
    </source>
</evidence>
<dbReference type="Proteomes" id="UP000001055">
    <property type="component" value="Unassembled WGS sequence"/>
</dbReference>
<feature type="region of interest" description="Disordered" evidence="1">
    <location>
        <begin position="1"/>
        <end position="59"/>
    </location>
</feature>
<protein>
    <submittedName>
        <fullName evidence="2">Uncharacterized protein</fullName>
    </submittedName>
</protein>
<dbReference type="InParanoid" id="Q0U3K7"/>
<proteinExistence type="predicted"/>
<accession>Q0U3K7</accession>
<gene>
    <name evidence="2" type="ORF">SNOG_13657</name>
</gene>
<dbReference type="RefSeq" id="XP_001803863.1">
    <property type="nucleotide sequence ID" value="XM_001803811.1"/>
</dbReference>
<dbReference type="AlphaFoldDB" id="Q0U3K7"/>
<dbReference type="GeneID" id="5980783"/>
<sequence>MVHQTSHAGNEVKRTCADAMGNELHRPHRPHRAEVRPEGDETRRSFLPSSRPSNLEHVP</sequence>
<evidence type="ECO:0000256" key="1">
    <source>
        <dbReference type="SAM" id="MobiDB-lite"/>
    </source>
</evidence>
<feature type="compositionally biased region" description="Basic and acidic residues" evidence="1">
    <location>
        <begin position="32"/>
        <end position="44"/>
    </location>
</feature>
<organism evidence="2 3">
    <name type="scientific">Phaeosphaeria nodorum (strain SN15 / ATCC MYA-4574 / FGSC 10173)</name>
    <name type="common">Glume blotch fungus</name>
    <name type="synonym">Parastagonospora nodorum</name>
    <dbReference type="NCBI Taxonomy" id="321614"/>
    <lineage>
        <taxon>Eukaryota</taxon>
        <taxon>Fungi</taxon>
        <taxon>Dikarya</taxon>
        <taxon>Ascomycota</taxon>
        <taxon>Pezizomycotina</taxon>
        <taxon>Dothideomycetes</taxon>
        <taxon>Pleosporomycetidae</taxon>
        <taxon>Pleosporales</taxon>
        <taxon>Pleosporineae</taxon>
        <taxon>Phaeosphaeriaceae</taxon>
        <taxon>Parastagonospora</taxon>
    </lineage>
</organism>
<evidence type="ECO:0000313" key="2">
    <source>
        <dbReference type="EMBL" id="EAT79104.1"/>
    </source>
</evidence>
<name>Q0U3K7_PHANO</name>